<protein>
    <submittedName>
        <fullName evidence="2">Putative RNA-binding Zn ribbon-like protein</fullName>
    </submittedName>
</protein>
<dbReference type="RefSeq" id="WP_167949279.1">
    <property type="nucleotide sequence ID" value="NZ_BAAAPQ010000026.1"/>
</dbReference>
<proteinExistence type="predicted"/>
<dbReference type="AlphaFoldDB" id="A0A846RZ25"/>
<accession>A0A846RZ25</accession>
<dbReference type="EMBL" id="JAATJN010000001">
    <property type="protein sequence ID" value="NJC55211.1"/>
    <property type="molecule type" value="Genomic_DNA"/>
</dbReference>
<dbReference type="Pfam" id="PF11706">
    <property type="entry name" value="zf-CGNR"/>
    <property type="match status" value="1"/>
</dbReference>
<feature type="domain" description="Zinc finger CGNR" evidence="1">
    <location>
        <begin position="149"/>
        <end position="187"/>
    </location>
</feature>
<evidence type="ECO:0000259" key="1">
    <source>
        <dbReference type="Pfam" id="PF11706"/>
    </source>
</evidence>
<dbReference type="Gene3D" id="1.10.3300.10">
    <property type="entry name" value="Jann2411-like domain"/>
    <property type="match status" value="1"/>
</dbReference>
<dbReference type="InterPro" id="IPR021005">
    <property type="entry name" value="Znf_CGNR"/>
</dbReference>
<gene>
    <name evidence="2" type="ORF">BKA07_000246</name>
</gene>
<dbReference type="InterPro" id="IPR023286">
    <property type="entry name" value="ABATE_dom_sf"/>
</dbReference>
<name>A0A846RZ25_9MICO</name>
<reference evidence="2 3" key="1">
    <citation type="submission" date="2020-03" db="EMBL/GenBank/DDBJ databases">
        <title>Sequencing the genomes of 1000 actinobacteria strains.</title>
        <authorList>
            <person name="Klenk H.-P."/>
        </authorList>
    </citation>
    <scope>NUCLEOTIDE SEQUENCE [LARGE SCALE GENOMIC DNA]</scope>
    <source>
        <strain evidence="2 3">DSM 18964</strain>
    </source>
</reference>
<evidence type="ECO:0000313" key="3">
    <source>
        <dbReference type="Proteomes" id="UP000576792"/>
    </source>
</evidence>
<dbReference type="SUPFAM" id="SSF160904">
    <property type="entry name" value="Jann2411-like"/>
    <property type="match status" value="1"/>
</dbReference>
<dbReference type="InterPro" id="IPR010852">
    <property type="entry name" value="ABATE"/>
</dbReference>
<dbReference type="PANTHER" id="PTHR35525:SF3">
    <property type="entry name" value="BLL6575 PROTEIN"/>
    <property type="match status" value="1"/>
</dbReference>
<comment type="caution">
    <text evidence="2">The sequence shown here is derived from an EMBL/GenBank/DDBJ whole genome shotgun (WGS) entry which is preliminary data.</text>
</comment>
<evidence type="ECO:0000313" key="2">
    <source>
        <dbReference type="EMBL" id="NJC55211.1"/>
    </source>
</evidence>
<sequence length="194" mass="21701">MTAAVDLDSGGYSGTYKLIGQSVSLDFANLVSYRDTPRQHDWLKPESNLDVWRAEVGLDANGQDCEHVSVVSFRERLAQVFLAVADGAVPAQSDLDVVGAQAATAWSQSCLRMSPRQREIEWETEGLCLCGILALDAVRLLTSSTLMSRVRACDECRWVFLDTTRNRSRRWCDPADCGNRSRQRRYYSSSRAVD</sequence>
<organism evidence="2 3">
    <name type="scientific">Brevibacterium marinum</name>
    <dbReference type="NCBI Taxonomy" id="418643"/>
    <lineage>
        <taxon>Bacteria</taxon>
        <taxon>Bacillati</taxon>
        <taxon>Actinomycetota</taxon>
        <taxon>Actinomycetes</taxon>
        <taxon>Micrococcales</taxon>
        <taxon>Brevibacteriaceae</taxon>
        <taxon>Brevibacterium</taxon>
    </lineage>
</organism>
<dbReference type="Proteomes" id="UP000576792">
    <property type="component" value="Unassembled WGS sequence"/>
</dbReference>
<dbReference type="Pfam" id="PF07336">
    <property type="entry name" value="ABATE"/>
    <property type="match status" value="1"/>
</dbReference>
<dbReference type="PANTHER" id="PTHR35525">
    <property type="entry name" value="BLL6575 PROTEIN"/>
    <property type="match status" value="1"/>
</dbReference>
<keyword evidence="3" id="KW-1185">Reference proteome</keyword>